<dbReference type="RefSeq" id="WP_269037169.1">
    <property type="nucleotide sequence ID" value="NZ_CP114040.1"/>
</dbReference>
<dbReference type="EMBL" id="CP114040">
    <property type="protein sequence ID" value="WAS94834.1"/>
    <property type="molecule type" value="Genomic_DNA"/>
</dbReference>
<accession>A0ABY7H722</accession>
<reference evidence="2" key="1">
    <citation type="submission" date="2022-11" db="EMBL/GenBank/DDBJ databases">
        <title>Minimal conservation of predation-associated metabolite biosynthetic gene clusters underscores biosynthetic potential of Myxococcota including descriptions for ten novel species: Archangium lansinium sp. nov., Myxococcus landrumus sp. nov., Nannocystis bai.</title>
        <authorList>
            <person name="Ahearne A."/>
            <person name="Stevens C."/>
            <person name="Dowd S."/>
        </authorList>
    </citation>
    <scope>NUCLEOTIDE SEQUENCE</scope>
    <source>
        <strain evidence="2">Fl3</strain>
    </source>
</reference>
<gene>
    <name evidence="2" type="ORF">O0S08_01625</name>
</gene>
<evidence type="ECO:0000259" key="1">
    <source>
        <dbReference type="Pfam" id="PF04965"/>
    </source>
</evidence>
<organism evidence="2 3">
    <name type="scientific">Nannocystis punicea</name>
    <dbReference type="NCBI Taxonomy" id="2995304"/>
    <lineage>
        <taxon>Bacteria</taxon>
        <taxon>Pseudomonadati</taxon>
        <taxon>Myxococcota</taxon>
        <taxon>Polyangia</taxon>
        <taxon>Nannocystales</taxon>
        <taxon>Nannocystaceae</taxon>
        <taxon>Nannocystis</taxon>
    </lineage>
</organism>
<dbReference type="Gene3D" id="3.10.450.40">
    <property type="match status" value="1"/>
</dbReference>
<keyword evidence="3" id="KW-1185">Reference proteome</keyword>
<protein>
    <submittedName>
        <fullName evidence="2">GPW/gp25 family protein</fullName>
    </submittedName>
</protein>
<sequence>MSTRDRGFSYPPRLGADRGVATLEYHDSVRAMIEQILFTAPGERANRPSFGVGAQNAVFDPNSPFLANRIRTALEENLYEHLARDVSILKLEVVADDAVLTISLLFQISDQPLSPQVLRVDIPLGGVE</sequence>
<proteinExistence type="predicted"/>
<dbReference type="InterPro" id="IPR007048">
    <property type="entry name" value="IraD/Gp25-like"/>
</dbReference>
<dbReference type="Proteomes" id="UP001164459">
    <property type="component" value="Chromosome"/>
</dbReference>
<name>A0ABY7H722_9BACT</name>
<dbReference type="SUPFAM" id="SSF160719">
    <property type="entry name" value="gpW/gp25-like"/>
    <property type="match status" value="1"/>
</dbReference>
<feature type="domain" description="IraD/Gp25-like" evidence="1">
    <location>
        <begin position="25"/>
        <end position="111"/>
    </location>
</feature>
<dbReference type="Pfam" id="PF04965">
    <property type="entry name" value="GPW_gp25"/>
    <property type="match status" value="1"/>
</dbReference>
<evidence type="ECO:0000313" key="2">
    <source>
        <dbReference type="EMBL" id="WAS94834.1"/>
    </source>
</evidence>
<evidence type="ECO:0000313" key="3">
    <source>
        <dbReference type="Proteomes" id="UP001164459"/>
    </source>
</evidence>